<feature type="disulfide bond" evidence="12">
    <location>
        <begin position="474"/>
        <end position="491"/>
    </location>
</feature>
<feature type="disulfide bond" evidence="12">
    <location>
        <begin position="931"/>
        <end position="948"/>
    </location>
</feature>
<feature type="disulfide bond" evidence="12">
    <location>
        <begin position="493"/>
        <end position="502"/>
    </location>
</feature>
<feature type="disulfide bond" evidence="12">
    <location>
        <begin position="1260"/>
        <end position="1269"/>
    </location>
</feature>
<feature type="disulfide bond" evidence="12">
    <location>
        <begin position="834"/>
        <end position="846"/>
    </location>
</feature>
<evidence type="ECO:0000259" key="18">
    <source>
        <dbReference type="PROSITE" id="PS51117"/>
    </source>
</evidence>
<feature type="domain" description="Laminin EGF-like" evidence="15">
    <location>
        <begin position="882"/>
        <end position="928"/>
    </location>
</feature>
<dbReference type="PROSITE" id="PS51115">
    <property type="entry name" value="LAMININ_IVA"/>
    <property type="match status" value="1"/>
</dbReference>
<dbReference type="Pfam" id="PF21199">
    <property type="entry name" value="LAMININ_IV_B"/>
    <property type="match status" value="1"/>
</dbReference>
<feature type="disulfide bond" evidence="12">
    <location>
        <begin position="1470"/>
        <end position="1479"/>
    </location>
</feature>
<evidence type="ECO:0000256" key="5">
    <source>
        <dbReference type="ARBA" id="ARBA00022737"/>
    </source>
</evidence>
<evidence type="ECO:0000259" key="16">
    <source>
        <dbReference type="PROSITE" id="PS51115"/>
    </source>
</evidence>
<dbReference type="EMBL" id="AMQN01001209">
    <property type="status" value="NOT_ANNOTATED_CDS"/>
    <property type="molecule type" value="Genomic_DNA"/>
</dbReference>
<dbReference type="STRING" id="283909.R7UKP2"/>
<feature type="disulfide bond" evidence="12">
    <location>
        <begin position="1451"/>
        <end position="1468"/>
    </location>
</feature>
<dbReference type="EnsemblMetazoa" id="CapteT189291">
    <property type="protein sequence ID" value="CapteP189291"/>
    <property type="gene ID" value="CapteG189291"/>
</dbReference>
<dbReference type="GO" id="GO:0005604">
    <property type="term" value="C:basement membrane"/>
    <property type="evidence" value="ECO:0007669"/>
    <property type="project" value="UniProtKB-SubCell"/>
</dbReference>
<dbReference type="FunFam" id="2.10.25.10:FF:000188">
    <property type="entry name" value="Laminin subunit gamma 2"/>
    <property type="match status" value="1"/>
</dbReference>
<dbReference type="Pfam" id="PF24973">
    <property type="entry name" value="EGF_LMN_ATRN"/>
    <property type="match status" value="1"/>
</dbReference>
<feature type="disulfide bond" evidence="12">
    <location>
        <begin position="1422"/>
        <end position="1431"/>
    </location>
</feature>
<comment type="caution">
    <text evidence="12">Lacks conserved residue(s) required for the propagation of feature annotation.</text>
</comment>
<dbReference type="Pfam" id="PF00052">
    <property type="entry name" value="Laminin_B"/>
    <property type="match status" value="1"/>
</dbReference>
<dbReference type="OrthoDB" id="5985440at2759"/>
<evidence type="ECO:0000259" key="17">
    <source>
        <dbReference type="PROSITE" id="PS51116"/>
    </source>
</evidence>
<feature type="disulfide bond" evidence="12">
    <location>
        <begin position="929"/>
        <end position="941"/>
    </location>
</feature>
<feature type="disulfide bond" evidence="12">
    <location>
        <begin position="1449"/>
        <end position="1461"/>
    </location>
</feature>
<feature type="disulfide bond" evidence="12">
    <location>
        <begin position="902"/>
        <end position="911"/>
    </location>
</feature>
<dbReference type="InterPro" id="IPR008211">
    <property type="entry name" value="Laminin_N"/>
</dbReference>
<feature type="disulfide bond" evidence="12">
    <location>
        <begin position="472"/>
        <end position="484"/>
    </location>
</feature>
<feature type="disulfide bond" evidence="12">
    <location>
        <begin position="882"/>
        <end position="894"/>
    </location>
</feature>
<dbReference type="PROSITE" id="PS51116">
    <property type="entry name" value="LAMININ_IVB"/>
    <property type="match status" value="1"/>
</dbReference>
<feature type="domain" description="Laminin EGF-like" evidence="15">
    <location>
        <begin position="1239"/>
        <end position="1290"/>
    </location>
</feature>
<evidence type="ECO:0000256" key="9">
    <source>
        <dbReference type="ARBA" id="ARBA00023157"/>
    </source>
</evidence>
<dbReference type="SMART" id="SM00281">
    <property type="entry name" value="LamB"/>
    <property type="match status" value="1"/>
</dbReference>
<keyword evidence="7" id="KW-0130">Cell adhesion</keyword>
<dbReference type="EMBL" id="KB300511">
    <property type="protein sequence ID" value="ELU06658.1"/>
    <property type="molecule type" value="Genomic_DNA"/>
</dbReference>
<keyword evidence="8" id="KW-0175">Coiled coil</keyword>
<feature type="disulfide bond" evidence="12">
    <location>
        <begin position="950"/>
        <end position="959"/>
    </location>
</feature>
<feature type="domain" description="Laminin N-terminal" evidence="18">
    <location>
        <begin position="22"/>
        <end position="281"/>
    </location>
</feature>
<feature type="domain" description="Laminin EGF-like" evidence="15">
    <location>
        <begin position="929"/>
        <end position="979"/>
    </location>
</feature>
<feature type="disulfide bond" evidence="12">
    <location>
        <begin position="806"/>
        <end position="815"/>
    </location>
</feature>
<feature type="chain" id="PRO_5008788113" description="Laminin EGF-like domain-containing protein" evidence="14">
    <location>
        <begin position="19"/>
        <end position="2157"/>
    </location>
</feature>
<feature type="domain" description="Laminin EGF-like" evidence="15">
    <location>
        <begin position="834"/>
        <end position="881"/>
    </location>
</feature>
<keyword evidence="6" id="KW-0084">Basement membrane</keyword>
<dbReference type="InterPro" id="IPR002049">
    <property type="entry name" value="LE_dom"/>
</dbReference>
<accession>R7UKP2</accession>
<evidence type="ECO:0000256" key="11">
    <source>
        <dbReference type="ARBA" id="ARBA00023292"/>
    </source>
</evidence>
<keyword evidence="21" id="KW-1185">Reference proteome</keyword>
<dbReference type="PANTHER" id="PTHR10574:SF406">
    <property type="entry name" value="LAMININ SUBUNIT ALPHA 5"/>
    <property type="match status" value="1"/>
</dbReference>
<keyword evidence="2" id="KW-0964">Secreted</keyword>
<keyword evidence="3" id="KW-0272">Extracellular matrix</keyword>
<dbReference type="InterPro" id="IPR013015">
    <property type="entry name" value="Laminin_IV_B"/>
</dbReference>
<feature type="domain" description="Laminin EGF-like" evidence="15">
    <location>
        <begin position="1449"/>
        <end position="1497"/>
    </location>
</feature>
<dbReference type="CDD" id="cd00055">
    <property type="entry name" value="EGF_Lam"/>
    <property type="match status" value="13"/>
</dbReference>
<evidence type="ECO:0000256" key="7">
    <source>
        <dbReference type="ARBA" id="ARBA00022889"/>
    </source>
</evidence>
<dbReference type="Gene3D" id="2.170.300.10">
    <property type="entry name" value="Tie2 ligand-binding domain superfamily"/>
    <property type="match status" value="1"/>
</dbReference>
<evidence type="ECO:0000256" key="10">
    <source>
        <dbReference type="ARBA" id="ARBA00023180"/>
    </source>
</evidence>
<name>R7UKP2_CAPTE</name>
<reference evidence="20" key="3">
    <citation type="submission" date="2015-06" db="UniProtKB">
        <authorList>
            <consortium name="EnsemblMetazoa"/>
        </authorList>
    </citation>
    <scope>IDENTIFICATION</scope>
</reference>
<feature type="domain" description="Laminin IV type A" evidence="16">
    <location>
        <begin position="999"/>
        <end position="1204"/>
    </location>
</feature>
<dbReference type="Gene3D" id="2.60.120.260">
    <property type="entry name" value="Galactose-binding domain-like"/>
    <property type="match status" value="1"/>
</dbReference>
<evidence type="ECO:0000313" key="19">
    <source>
        <dbReference type="EMBL" id="ELU06658.1"/>
    </source>
</evidence>
<evidence type="ECO:0000313" key="20">
    <source>
        <dbReference type="EnsemblMetazoa" id="CapteP189291"/>
    </source>
</evidence>
<dbReference type="SMART" id="SM00180">
    <property type="entry name" value="EGF_Lam"/>
    <property type="match status" value="15"/>
</dbReference>
<sequence length="2157" mass="232006">MVLLFVFVLSVLPFGVGAACSNEITCVPPTVELLDIVNFGNYRTLTAETSCGNEPKNEYQTGFADSFALKYNCTDGEHPPEHMTDRNDVTGGSFDYENPILLTYWQSINTISFVGQPVPEVQTVDVNLTDAFLIRSMRIIFINPHDNNSNSNIDMRPAAMEIQALKGGDWQTWRAYAEDCQKVFPNLLAQTGRRPSPNQSPIVPSCEPTNYAGDEQSWTNWGYGRQEVLFQPASLFGSFDESADVQRYYMASGVRLVLKLPADTTTLSSYYAIADLEIGGHCSCFGHASECTSTGNNNQCLCQHNTIGDHCEICKDLFNNKPWAMGIPDNPNPCESCGCNEAYTGATRCHYDQTLGYGVCDDCGLQTRGQKCEECVNFYYINPRREEYAAGGGHPDDCQGFNGTSVEEYKCDKWCIPCDCSQAGSDADKLYNCNSTDGQCFCKANTQGRRCDECKDQFWNLLASNVLGCQACTCNIAGTVDNMCDKVSGKCVCKNNTKGDRCDSCKEAYFDLSANNPDGCTPCNCVLGSSKVSVCPADTGICPCKANIRGRTCSQPFAGFFVPMLDFLKYEAEFTVAAGGFELVERAGTGVLLDGGAGPEAEGQRFLRMSQAQTLAFRFQVPKSMRYTLVLRYESEYVTWTGTSLTVVAEDTTGIPATSVACAGIGEIGLTQVQTSQRDLPAAKPGELAFAPVCLYEDVLLTYIATLTVGTPSPAGTILIDSLIVMPYLQDINAYDVSDAEIQTDMETCYNLAQQLNETQADAFGCDLIEYSLMADVFSGAIACNCDQTGTVANTNCDPIGGQCNCKPGVMLLDCSICLVDYYGFDSAVGCRPCDCHPTGSVRTSCNDTGLCDCEPNVIGSKCGSCLDQYYGLSTGEGCQPCTCNATYSLNNDCADSGQCACKPGVGSKDCDRCDVGFYALTFDGCTDCECDALGTLSPDCDPDTGKCDCKVRLVGDRCDTCQDSYFAKGNWSPEGCLPCYCSGHSNNCTSATGWYQVVQLSSWNLLTGNSAVEGRWTGVGDNKEPIIVTDPTNIYENVAEHVMRITNDGENLAHTYLYFQAAESYLGDKRAAYGQKFSFSMSQRIPKGAIGTAYASSQVGDVIIEGTYTNFTLVASLSSPLTDVKQQYDYLFNENYWHVNTISGPFPTYIEMVQTLTSIENIFISAKFTNATGTEVDLHDAILYYGEPKFTSPTQLSLNNVEDCICDEGYTGSFCELCALGFTRAIANGGPFSNCVRCSCNNHESGTVPCDPETGVCNCTHYTSGDHCNVCLEGYVGDPTIGTPDDCRSCMCPGSVVDGAANAFASSCVLDGDGSDICIGCAEGHQGEHCETCVTGFYGSPENVTINGGRCVPCECNDRADTCHSVSGVCENCRNDTAGKECEICAQPYFGNAMQYSCKLCNCVNAGSTGECDPFSGRCICKDNVVGEQCDKCALLNYGYSDLGCLPCACNPSGATTDTCHVDTGQCNCRDLVTGRACDECVATFYNVNPRTGCDPCGCVPEGTSNQFPFNGTCDVITGQCTCFSDGIIGRTCDHCAPGSLVNSTWVVVPDVGEYPDCELCGKCYDNWAIKLDEAATIIQSAYREAMAIWVHYDNMGADEVIPVLNGITANLSSVSLSISLAQNMVSDLNNLVDGFEEIMAKNNQNSAEADAVERYIDAQEEQLQLNKDFTGSVVVNQTFVRTTAQILADVQGVYDYQDGLYGVANLTWNNIQNMTSILQQSNGSVQVLLDKVSNAMSVLEEAKQSRLAAQSIVNADFAGEAADLAVALDILEATVDAYLLSVRTSIQSINAGESAAFSANNTIYKAIVFSRAKDDEMKSSLSYAKMASANATEAQDTTTGAQASTASYKNLGLETKADMTQALVDVVNGIARMDAMNAAIGDGNTIAAKIDDTVIPPKLTITTIAQDILNTVVSNTRVQQVSSEANAALVDANRALAITQEASAKSNETLEKIQDINTNLAVAGLLRLETRQITSQTNTLNTSIGVNINNVATKAASSSSLGEATNQAMTDISANIQTIRTGFQRQQIIAANSASQAEQAERTAEAALAQHSANKETSDAMSSPISAKKSVIDTQQAQLQKIYDDLQQLENELNSLSAVPNSEIQDITGLAAEYSRQRQQLIDLQTQITVLESSLNTLITSLEFLDPDRTTCTNS</sequence>
<keyword evidence="10" id="KW-0325">Glycoprotein</keyword>
<evidence type="ECO:0000256" key="4">
    <source>
        <dbReference type="ARBA" id="ARBA00022729"/>
    </source>
</evidence>
<dbReference type="InterPro" id="IPR056863">
    <property type="entry name" value="LMN_ATRN_NET-like_EGF"/>
</dbReference>
<evidence type="ECO:0000256" key="13">
    <source>
        <dbReference type="SAM" id="MobiDB-lite"/>
    </source>
</evidence>
<evidence type="ECO:0000313" key="21">
    <source>
        <dbReference type="Proteomes" id="UP000014760"/>
    </source>
</evidence>
<evidence type="ECO:0000259" key="15">
    <source>
        <dbReference type="PROSITE" id="PS50027"/>
    </source>
</evidence>
<dbReference type="PROSITE" id="PS01248">
    <property type="entry name" value="EGF_LAM_1"/>
    <property type="match status" value="5"/>
</dbReference>
<keyword evidence="5" id="KW-0677">Repeat</keyword>
<feature type="domain" description="Laminin EGF-like" evidence="15">
    <location>
        <begin position="472"/>
        <end position="522"/>
    </location>
</feature>
<dbReference type="InterPro" id="IPR050440">
    <property type="entry name" value="Laminin/Netrin_ECM"/>
</dbReference>
<dbReference type="Proteomes" id="UP000014760">
    <property type="component" value="Unassembled WGS sequence"/>
</dbReference>
<feature type="domain" description="Laminin EGF-like" evidence="15">
    <location>
        <begin position="1402"/>
        <end position="1448"/>
    </location>
</feature>
<evidence type="ECO:0000256" key="6">
    <source>
        <dbReference type="ARBA" id="ARBA00022869"/>
    </source>
</evidence>
<feature type="disulfide bond" evidence="12">
    <location>
        <begin position="854"/>
        <end position="863"/>
    </location>
</feature>
<proteinExistence type="predicted"/>
<evidence type="ECO:0000256" key="14">
    <source>
        <dbReference type="SAM" id="SignalP"/>
    </source>
</evidence>
<dbReference type="SMART" id="SM00136">
    <property type="entry name" value="LamNT"/>
    <property type="match status" value="1"/>
</dbReference>
<dbReference type="PANTHER" id="PTHR10574">
    <property type="entry name" value="NETRIN/LAMININ-RELATED"/>
    <property type="match status" value="1"/>
</dbReference>
<keyword evidence="9 12" id="KW-1015">Disulfide bond</keyword>
<dbReference type="GO" id="GO:0009888">
    <property type="term" value="P:tissue development"/>
    <property type="evidence" value="ECO:0007669"/>
    <property type="project" value="TreeGrafter"/>
</dbReference>
<feature type="domain" description="Laminin EGF-like" evidence="15">
    <location>
        <begin position="418"/>
        <end position="471"/>
    </location>
</feature>
<feature type="disulfide bond" evidence="12">
    <location>
        <begin position="442"/>
        <end position="451"/>
    </location>
</feature>
<evidence type="ECO:0008006" key="22">
    <source>
        <dbReference type="Google" id="ProtNLM"/>
    </source>
</evidence>
<evidence type="ECO:0000256" key="2">
    <source>
        <dbReference type="ARBA" id="ARBA00022525"/>
    </source>
</evidence>
<evidence type="ECO:0000256" key="12">
    <source>
        <dbReference type="PROSITE-ProRule" id="PRU00460"/>
    </source>
</evidence>
<feature type="signal peptide" evidence="14">
    <location>
        <begin position="1"/>
        <end position="18"/>
    </location>
</feature>
<keyword evidence="11 12" id="KW-0424">Laminin EGF-like domain</keyword>
<dbReference type="InterPro" id="IPR000742">
    <property type="entry name" value="EGF"/>
</dbReference>
<comment type="subcellular location">
    <subcellularLocation>
        <location evidence="1">Secreted</location>
        <location evidence="1">Extracellular space</location>
        <location evidence="1">Extracellular matrix</location>
        <location evidence="1">Basement membrane</location>
    </subcellularLocation>
</comment>
<dbReference type="FunFam" id="2.10.25.10:FF:000135">
    <property type="entry name" value="Laminin subunit beta 4"/>
    <property type="match status" value="1"/>
</dbReference>
<gene>
    <name evidence="19" type="ORF">CAPTEDRAFT_189291</name>
</gene>
<evidence type="ECO:0000256" key="3">
    <source>
        <dbReference type="ARBA" id="ARBA00022530"/>
    </source>
</evidence>
<dbReference type="PROSITE" id="PS51117">
    <property type="entry name" value="LAMININ_NTER"/>
    <property type="match status" value="1"/>
</dbReference>
<evidence type="ECO:0000256" key="8">
    <source>
        <dbReference type="ARBA" id="ARBA00023054"/>
    </source>
</evidence>
<dbReference type="GO" id="GO:0009887">
    <property type="term" value="P:animal organ morphogenesis"/>
    <property type="evidence" value="ECO:0007669"/>
    <property type="project" value="TreeGrafter"/>
</dbReference>
<dbReference type="PROSITE" id="PS00022">
    <property type="entry name" value="EGF_1"/>
    <property type="match status" value="1"/>
</dbReference>
<keyword evidence="4 14" id="KW-0732">Signal</keyword>
<evidence type="ECO:0000256" key="1">
    <source>
        <dbReference type="ARBA" id="ARBA00004302"/>
    </source>
</evidence>
<dbReference type="SUPFAM" id="SSF57196">
    <property type="entry name" value="EGF/Laminin"/>
    <property type="match status" value="10"/>
</dbReference>
<dbReference type="HOGENOM" id="CLU_231691_0_0_1"/>
<dbReference type="FunFam" id="2.10.25.10:FF:000090">
    <property type="entry name" value="laminin subunit alpha"/>
    <property type="match status" value="4"/>
</dbReference>
<protein>
    <recommendedName>
        <fullName evidence="22">Laminin EGF-like domain-containing protein</fullName>
    </recommendedName>
</protein>
<dbReference type="Pfam" id="PF00053">
    <property type="entry name" value="EGF_laminin"/>
    <property type="match status" value="13"/>
</dbReference>
<reference evidence="19 21" key="2">
    <citation type="journal article" date="2013" name="Nature">
        <title>Insights into bilaterian evolution from three spiralian genomes.</title>
        <authorList>
            <person name="Simakov O."/>
            <person name="Marletaz F."/>
            <person name="Cho S.J."/>
            <person name="Edsinger-Gonzales E."/>
            <person name="Havlak P."/>
            <person name="Hellsten U."/>
            <person name="Kuo D.H."/>
            <person name="Larsson T."/>
            <person name="Lv J."/>
            <person name="Arendt D."/>
            <person name="Savage R."/>
            <person name="Osoegawa K."/>
            <person name="de Jong P."/>
            <person name="Grimwood J."/>
            <person name="Chapman J.A."/>
            <person name="Shapiro H."/>
            <person name="Aerts A."/>
            <person name="Otillar R.P."/>
            <person name="Terry A.Y."/>
            <person name="Boore J.L."/>
            <person name="Grigoriev I.V."/>
            <person name="Lindberg D.R."/>
            <person name="Seaver E.C."/>
            <person name="Weisblat D.A."/>
            <person name="Putnam N.H."/>
            <person name="Rokhsar D.S."/>
        </authorList>
    </citation>
    <scope>NUCLEOTIDE SEQUENCE</scope>
    <source>
        <strain evidence="19 21">I ESC-2004</strain>
    </source>
</reference>
<organism evidence="19">
    <name type="scientific">Capitella teleta</name>
    <name type="common">Polychaete worm</name>
    <dbReference type="NCBI Taxonomy" id="283909"/>
    <lineage>
        <taxon>Eukaryota</taxon>
        <taxon>Metazoa</taxon>
        <taxon>Spiralia</taxon>
        <taxon>Lophotrochozoa</taxon>
        <taxon>Annelida</taxon>
        <taxon>Polychaeta</taxon>
        <taxon>Sedentaria</taxon>
        <taxon>Scolecida</taxon>
        <taxon>Capitellidae</taxon>
        <taxon>Capitella</taxon>
    </lineage>
</organism>
<feature type="domain" description="Laminin IV type B" evidence="17">
    <location>
        <begin position="562"/>
        <end position="796"/>
    </location>
</feature>
<dbReference type="Gene3D" id="2.10.25.10">
    <property type="entry name" value="Laminin"/>
    <property type="match status" value="12"/>
</dbReference>
<dbReference type="PRINTS" id="PR00011">
    <property type="entry name" value="EGFLAMININ"/>
</dbReference>
<dbReference type="PROSITE" id="PS50027">
    <property type="entry name" value="EGF_LAM_2"/>
    <property type="match status" value="9"/>
</dbReference>
<feature type="region of interest" description="Disordered" evidence="13">
    <location>
        <begin position="2042"/>
        <end position="2064"/>
    </location>
</feature>
<dbReference type="InterPro" id="IPR000034">
    <property type="entry name" value="Laminin_IV"/>
</dbReference>
<reference evidence="21" key="1">
    <citation type="submission" date="2012-12" db="EMBL/GenBank/DDBJ databases">
        <authorList>
            <person name="Hellsten U."/>
            <person name="Grimwood J."/>
            <person name="Chapman J.A."/>
            <person name="Shapiro H."/>
            <person name="Aerts A."/>
            <person name="Otillar R.P."/>
            <person name="Terry A.Y."/>
            <person name="Boore J.L."/>
            <person name="Simakov O."/>
            <person name="Marletaz F."/>
            <person name="Cho S.-J."/>
            <person name="Edsinger-Gonzales E."/>
            <person name="Havlak P."/>
            <person name="Kuo D.-H."/>
            <person name="Larsson T."/>
            <person name="Lv J."/>
            <person name="Arendt D."/>
            <person name="Savage R."/>
            <person name="Osoegawa K."/>
            <person name="de Jong P."/>
            <person name="Lindberg D.R."/>
            <person name="Seaver E.C."/>
            <person name="Weisblat D.A."/>
            <person name="Putnam N.H."/>
            <person name="Grigoriev I.V."/>
            <person name="Rokhsar D.S."/>
        </authorList>
    </citation>
    <scope>NUCLEOTIDE SEQUENCE</scope>
    <source>
        <strain evidence="21">I ESC-2004</strain>
    </source>
</reference>
<feature type="domain" description="Laminin EGF-like" evidence="15">
    <location>
        <begin position="784"/>
        <end position="833"/>
    </location>
</feature>
<feature type="disulfide bond" evidence="12">
    <location>
        <begin position="1239"/>
        <end position="1251"/>
    </location>
</feature>
<dbReference type="OMA" id="QCRPDYF"/>
<dbReference type="GO" id="GO:0007155">
    <property type="term" value="P:cell adhesion"/>
    <property type="evidence" value="ECO:0007669"/>
    <property type="project" value="UniProtKB-KW"/>
</dbReference>
<feature type="disulfide bond" evidence="12">
    <location>
        <begin position="1241"/>
        <end position="1258"/>
    </location>
</feature>